<protein>
    <submittedName>
        <fullName evidence="2">Uncharacterized protein</fullName>
    </submittedName>
</protein>
<evidence type="ECO:0000313" key="3">
    <source>
        <dbReference type="Proteomes" id="UP001490365"/>
    </source>
</evidence>
<organism evidence="2 3">
    <name type="scientific">Streptomyces sp. 900105755</name>
    <dbReference type="NCBI Taxonomy" id="3154389"/>
    <lineage>
        <taxon>Bacteria</taxon>
        <taxon>Bacillati</taxon>
        <taxon>Actinomycetota</taxon>
        <taxon>Actinomycetes</taxon>
        <taxon>Kitasatosporales</taxon>
        <taxon>Streptomycetaceae</taxon>
        <taxon>Streptomyces</taxon>
    </lineage>
</organism>
<keyword evidence="3" id="KW-1185">Reference proteome</keyword>
<evidence type="ECO:0000256" key="1">
    <source>
        <dbReference type="SAM" id="MobiDB-lite"/>
    </source>
</evidence>
<sequence>MAAPKTTPPPEPKPAPCPVCHGSGEVSRTVQVGRKRRTVGYQTGLCLNCLGSGDAPE</sequence>
<name>A0ABV1TIB1_9ACTN</name>
<comment type="caution">
    <text evidence="2">The sequence shown here is derived from an EMBL/GenBank/DDBJ whole genome shotgun (WGS) entry which is preliminary data.</text>
</comment>
<evidence type="ECO:0000313" key="2">
    <source>
        <dbReference type="EMBL" id="MER6269277.1"/>
    </source>
</evidence>
<feature type="region of interest" description="Disordered" evidence="1">
    <location>
        <begin position="1"/>
        <end position="20"/>
    </location>
</feature>
<gene>
    <name evidence="2" type="ORF">ABT211_18550</name>
</gene>
<proteinExistence type="predicted"/>
<accession>A0ABV1TIB1</accession>
<dbReference type="Proteomes" id="UP001490365">
    <property type="component" value="Unassembled WGS sequence"/>
</dbReference>
<dbReference type="RefSeq" id="WP_351957805.1">
    <property type="nucleotide sequence ID" value="NZ_JBEOZM010000007.1"/>
</dbReference>
<dbReference type="EMBL" id="JBEOZM010000007">
    <property type="protein sequence ID" value="MER6269277.1"/>
    <property type="molecule type" value="Genomic_DNA"/>
</dbReference>
<feature type="compositionally biased region" description="Pro residues" evidence="1">
    <location>
        <begin position="1"/>
        <end position="17"/>
    </location>
</feature>
<reference evidence="2 3" key="1">
    <citation type="submission" date="2024-06" db="EMBL/GenBank/DDBJ databases">
        <title>The Natural Products Discovery Center: Release of the First 8490 Sequenced Strains for Exploring Actinobacteria Biosynthetic Diversity.</title>
        <authorList>
            <person name="Kalkreuter E."/>
            <person name="Kautsar S.A."/>
            <person name="Yang D."/>
            <person name="Bader C.D."/>
            <person name="Teijaro C.N."/>
            <person name="Fluegel L."/>
            <person name="Davis C.M."/>
            <person name="Simpson J.R."/>
            <person name="Lauterbach L."/>
            <person name="Steele A.D."/>
            <person name="Gui C."/>
            <person name="Meng S."/>
            <person name="Li G."/>
            <person name="Viehrig K."/>
            <person name="Ye F."/>
            <person name="Su P."/>
            <person name="Kiefer A.F."/>
            <person name="Nichols A."/>
            <person name="Cepeda A.J."/>
            <person name="Yan W."/>
            <person name="Fan B."/>
            <person name="Jiang Y."/>
            <person name="Adhikari A."/>
            <person name="Zheng C.-J."/>
            <person name="Schuster L."/>
            <person name="Cowan T.M."/>
            <person name="Smanski M.J."/>
            <person name="Chevrette M.G."/>
            <person name="De Carvalho L.P.S."/>
            <person name="Shen B."/>
        </authorList>
    </citation>
    <scope>NUCLEOTIDE SEQUENCE [LARGE SCALE GENOMIC DNA]</scope>
    <source>
        <strain evidence="2 3">NPDC001694</strain>
    </source>
</reference>